<comment type="caution">
    <text evidence="1">The sequence shown here is derived from an EMBL/GenBank/DDBJ whole genome shotgun (WGS) entry which is preliminary data.</text>
</comment>
<dbReference type="Proteomes" id="UP000069620">
    <property type="component" value="Unassembled WGS sequence"/>
</dbReference>
<evidence type="ECO:0000313" key="1">
    <source>
        <dbReference type="EMBL" id="GAS89378.1"/>
    </source>
</evidence>
<dbReference type="EMBL" id="BCSX01000028">
    <property type="protein sequence ID" value="GAS89378.1"/>
    <property type="molecule type" value="Genomic_DNA"/>
</dbReference>
<keyword evidence="2" id="KW-1185">Reference proteome</keyword>
<reference evidence="2" key="2">
    <citation type="submission" date="2016-02" db="EMBL/GenBank/DDBJ databases">
        <title>Draft genome sequence of five rapidly growing Mycobacterium species.</title>
        <authorList>
            <person name="Katahira K."/>
            <person name="Gotou Y."/>
            <person name="Iida K."/>
            <person name="Ogura Y."/>
            <person name="Hayashi T."/>
        </authorList>
    </citation>
    <scope>NUCLEOTIDE SEQUENCE [LARGE SCALE GENOMIC DNA]</scope>
    <source>
        <strain evidence="2">JCM15654</strain>
    </source>
</reference>
<reference evidence="2" key="1">
    <citation type="journal article" date="2016" name="Genome Announc.">
        <title>Draft Genome Sequences of Five Rapidly Growing Mycobacterium Species, M. thermoresistibile, M. fortuitum subsp. acetamidolyticum, M. canariasense, M. brisbanense, and M. novocastrense.</title>
        <authorList>
            <person name="Katahira K."/>
            <person name="Ogura Y."/>
            <person name="Gotoh Y."/>
            <person name="Hayashi T."/>
        </authorList>
    </citation>
    <scope>NUCLEOTIDE SEQUENCE [LARGE SCALE GENOMIC DNA]</scope>
    <source>
        <strain evidence="2">JCM15654</strain>
    </source>
</reference>
<sequence>MTDEQIGHVRDDDLGDVLTLGPMHKTDDAVDYLYRTFGIPDVTASTLTKARKRGEIVASVFGQSVVFAERDLNAWVASRYGKASERYASRAEAMLGNQHAVKGNRGARAAGEAQ</sequence>
<organism evidence="1 2">
    <name type="scientific">Mycolicibacterium brisbanense</name>
    <dbReference type="NCBI Taxonomy" id="146020"/>
    <lineage>
        <taxon>Bacteria</taxon>
        <taxon>Bacillati</taxon>
        <taxon>Actinomycetota</taxon>
        <taxon>Actinomycetes</taxon>
        <taxon>Mycobacteriales</taxon>
        <taxon>Mycobacteriaceae</taxon>
        <taxon>Mycolicibacterium</taxon>
    </lineage>
</organism>
<dbReference type="RefSeq" id="WP_062829762.1">
    <property type="nucleotide sequence ID" value="NZ_BCSX01000028.1"/>
</dbReference>
<evidence type="ECO:0008006" key="3">
    <source>
        <dbReference type="Google" id="ProtNLM"/>
    </source>
</evidence>
<proteinExistence type="predicted"/>
<accession>A0A100W0I9</accession>
<gene>
    <name evidence="1" type="ORF">RMCB_3474</name>
</gene>
<protein>
    <recommendedName>
        <fullName evidence="3">Helix-turn-helix domain-containing protein</fullName>
    </recommendedName>
</protein>
<dbReference type="STRING" id="146020.RMCB_3474"/>
<name>A0A100W0I9_9MYCO</name>
<evidence type="ECO:0000313" key="2">
    <source>
        <dbReference type="Proteomes" id="UP000069620"/>
    </source>
</evidence>
<dbReference type="AlphaFoldDB" id="A0A100W0I9"/>